<sequence length="124" mass="13875">MGKRKDTNDDFIDDNDVEEVSPKKTAKTAAKSKAAAKKTKTTEEPATESSTTATASANDEKFHLLSEKKRAQVQEFKGVKFVNLREYYKDKDTGDWKPTKKGITLNKSELENLKKSIDDLIAGF</sequence>
<gene>
    <name evidence="9" type="ORF">CcCBS67573_g06493</name>
</gene>
<feature type="compositionally biased region" description="Low complexity" evidence="7">
    <location>
        <begin position="47"/>
        <end position="57"/>
    </location>
</feature>
<evidence type="ECO:0000313" key="9">
    <source>
        <dbReference type="EMBL" id="TPX70525.1"/>
    </source>
</evidence>
<feature type="region of interest" description="Disordered" evidence="7">
    <location>
        <begin position="1"/>
        <end position="59"/>
    </location>
</feature>
<dbReference type="AlphaFoldDB" id="A0A507F4D3"/>
<dbReference type="InterPro" id="IPR045125">
    <property type="entry name" value="Sub1/Tcp4-like"/>
</dbReference>
<dbReference type="OrthoDB" id="2505440at2759"/>
<dbReference type="Pfam" id="PF02229">
    <property type="entry name" value="PC4"/>
    <property type="match status" value="1"/>
</dbReference>
<comment type="caution">
    <text evidence="9">The sequence shown here is derived from an EMBL/GenBank/DDBJ whole genome shotgun (WGS) entry which is preliminary data.</text>
</comment>
<evidence type="ECO:0000256" key="6">
    <source>
        <dbReference type="ARBA" id="ARBA00023242"/>
    </source>
</evidence>
<dbReference type="InterPro" id="IPR009044">
    <property type="entry name" value="ssDNA-bd_transcriptional_reg"/>
</dbReference>
<dbReference type="InterPro" id="IPR003173">
    <property type="entry name" value="PC4_C"/>
</dbReference>
<keyword evidence="3" id="KW-0805">Transcription regulation</keyword>
<evidence type="ECO:0000256" key="5">
    <source>
        <dbReference type="ARBA" id="ARBA00023163"/>
    </source>
</evidence>
<dbReference type="Proteomes" id="UP000320333">
    <property type="component" value="Unassembled WGS sequence"/>
</dbReference>
<accession>A0A507F4D3</accession>
<dbReference type="GO" id="GO:0003713">
    <property type="term" value="F:transcription coactivator activity"/>
    <property type="evidence" value="ECO:0007669"/>
    <property type="project" value="InterPro"/>
</dbReference>
<name>A0A507F4D3_9FUNG</name>
<dbReference type="EMBL" id="QEAP01000281">
    <property type="protein sequence ID" value="TPX70525.1"/>
    <property type="molecule type" value="Genomic_DNA"/>
</dbReference>
<feature type="compositionally biased region" description="Acidic residues" evidence="7">
    <location>
        <begin position="9"/>
        <end position="19"/>
    </location>
</feature>
<dbReference type="SUPFAM" id="SSF54447">
    <property type="entry name" value="ssDNA-binding transcriptional regulator domain"/>
    <property type="match status" value="1"/>
</dbReference>
<keyword evidence="5" id="KW-0804">Transcription</keyword>
<comment type="similarity">
    <text evidence="2">Belongs to the transcriptional coactivator PC4 family.</text>
</comment>
<evidence type="ECO:0000256" key="4">
    <source>
        <dbReference type="ARBA" id="ARBA00023125"/>
    </source>
</evidence>
<dbReference type="Gene3D" id="2.30.31.10">
    <property type="entry name" value="Transcriptional Coactivator Pc4, Chain A"/>
    <property type="match status" value="1"/>
</dbReference>
<proteinExistence type="inferred from homology"/>
<evidence type="ECO:0000256" key="7">
    <source>
        <dbReference type="SAM" id="MobiDB-lite"/>
    </source>
</evidence>
<evidence type="ECO:0000256" key="3">
    <source>
        <dbReference type="ARBA" id="ARBA00023015"/>
    </source>
</evidence>
<dbReference type="STRING" id="246404.A0A507F4D3"/>
<dbReference type="GO" id="GO:0005634">
    <property type="term" value="C:nucleus"/>
    <property type="evidence" value="ECO:0007669"/>
    <property type="project" value="UniProtKB-SubCell"/>
</dbReference>
<keyword evidence="4" id="KW-0238">DNA-binding</keyword>
<feature type="domain" description="Transcriptional coactivator p15 (PC4) C-terminal" evidence="8">
    <location>
        <begin position="65"/>
        <end position="115"/>
    </location>
</feature>
<dbReference type="GO" id="GO:0060261">
    <property type="term" value="P:positive regulation of transcription initiation by RNA polymerase II"/>
    <property type="evidence" value="ECO:0007669"/>
    <property type="project" value="InterPro"/>
</dbReference>
<evidence type="ECO:0000313" key="10">
    <source>
        <dbReference type="Proteomes" id="UP000320333"/>
    </source>
</evidence>
<organism evidence="9 10">
    <name type="scientific">Chytriomyces confervae</name>
    <dbReference type="NCBI Taxonomy" id="246404"/>
    <lineage>
        <taxon>Eukaryota</taxon>
        <taxon>Fungi</taxon>
        <taxon>Fungi incertae sedis</taxon>
        <taxon>Chytridiomycota</taxon>
        <taxon>Chytridiomycota incertae sedis</taxon>
        <taxon>Chytridiomycetes</taxon>
        <taxon>Chytridiales</taxon>
        <taxon>Chytriomycetaceae</taxon>
        <taxon>Chytriomyces</taxon>
    </lineage>
</organism>
<evidence type="ECO:0000256" key="1">
    <source>
        <dbReference type="ARBA" id="ARBA00004123"/>
    </source>
</evidence>
<evidence type="ECO:0000259" key="8">
    <source>
        <dbReference type="Pfam" id="PF02229"/>
    </source>
</evidence>
<evidence type="ECO:0000256" key="2">
    <source>
        <dbReference type="ARBA" id="ARBA00009001"/>
    </source>
</evidence>
<comment type="subcellular location">
    <subcellularLocation>
        <location evidence="1">Nucleus</location>
    </subcellularLocation>
</comment>
<keyword evidence="6" id="KW-0539">Nucleus</keyword>
<dbReference type="PANTHER" id="PTHR13215">
    <property type="entry name" value="RNA POLYMERASE II TRANSCRIPTIONAL COACTIVATOR"/>
    <property type="match status" value="1"/>
</dbReference>
<dbReference type="GO" id="GO:0003677">
    <property type="term" value="F:DNA binding"/>
    <property type="evidence" value="ECO:0007669"/>
    <property type="project" value="UniProtKB-KW"/>
</dbReference>
<reference evidence="9 10" key="1">
    <citation type="journal article" date="2019" name="Sci. Rep.">
        <title>Comparative genomics of chytrid fungi reveal insights into the obligate biotrophic and pathogenic lifestyle of Synchytrium endobioticum.</title>
        <authorList>
            <person name="van de Vossenberg B.T.L.H."/>
            <person name="Warris S."/>
            <person name="Nguyen H.D.T."/>
            <person name="van Gent-Pelzer M.P.E."/>
            <person name="Joly D.L."/>
            <person name="van de Geest H.C."/>
            <person name="Bonants P.J.M."/>
            <person name="Smith D.S."/>
            <person name="Levesque C.A."/>
            <person name="van der Lee T.A.J."/>
        </authorList>
    </citation>
    <scope>NUCLEOTIDE SEQUENCE [LARGE SCALE GENOMIC DNA]</scope>
    <source>
        <strain evidence="9 10">CBS 675.73</strain>
    </source>
</reference>
<keyword evidence="10" id="KW-1185">Reference proteome</keyword>
<protein>
    <recommendedName>
        <fullName evidence="8">Transcriptional coactivator p15 (PC4) C-terminal domain-containing protein</fullName>
    </recommendedName>
</protein>